<dbReference type="AlphaFoldDB" id="A0A816HMY4"/>
<organism evidence="2 3">
    <name type="scientific">Adineta ricciae</name>
    <name type="common">Rotifer</name>
    <dbReference type="NCBI Taxonomy" id="249248"/>
    <lineage>
        <taxon>Eukaryota</taxon>
        <taxon>Metazoa</taxon>
        <taxon>Spiralia</taxon>
        <taxon>Gnathifera</taxon>
        <taxon>Rotifera</taxon>
        <taxon>Eurotatoria</taxon>
        <taxon>Bdelloidea</taxon>
        <taxon>Adinetida</taxon>
        <taxon>Adinetidae</taxon>
        <taxon>Adineta</taxon>
    </lineage>
</organism>
<evidence type="ECO:0000313" key="2">
    <source>
        <dbReference type="EMBL" id="CAF1689466.1"/>
    </source>
</evidence>
<feature type="non-terminal residue" evidence="2">
    <location>
        <position position="63"/>
    </location>
</feature>
<evidence type="ECO:0000313" key="3">
    <source>
        <dbReference type="Proteomes" id="UP000663828"/>
    </source>
</evidence>
<reference evidence="2" key="1">
    <citation type="submission" date="2021-02" db="EMBL/GenBank/DDBJ databases">
        <authorList>
            <person name="Nowell W R."/>
        </authorList>
    </citation>
    <scope>NUCLEOTIDE SEQUENCE</scope>
</reference>
<evidence type="ECO:0000256" key="1">
    <source>
        <dbReference type="SAM" id="MobiDB-lite"/>
    </source>
</evidence>
<dbReference type="EMBL" id="CAJNOR010019291">
    <property type="protein sequence ID" value="CAF1689466.1"/>
    <property type="molecule type" value="Genomic_DNA"/>
</dbReference>
<name>A0A816HMY4_ADIRI</name>
<proteinExistence type="predicted"/>
<keyword evidence="3" id="KW-1185">Reference proteome</keyword>
<accession>A0A816HMY4</accession>
<sequence>MSKSDEKKETPAELGETEVSGNAGLERTVGTSDTSTGKFERIGVAPAMPDTGSWMLLPDEVLI</sequence>
<dbReference type="Proteomes" id="UP000663828">
    <property type="component" value="Unassembled WGS sequence"/>
</dbReference>
<protein>
    <submittedName>
        <fullName evidence="2">Uncharacterized protein</fullName>
    </submittedName>
</protein>
<comment type="caution">
    <text evidence="2">The sequence shown here is derived from an EMBL/GenBank/DDBJ whole genome shotgun (WGS) entry which is preliminary data.</text>
</comment>
<feature type="compositionally biased region" description="Basic and acidic residues" evidence="1">
    <location>
        <begin position="1"/>
        <end position="11"/>
    </location>
</feature>
<gene>
    <name evidence="2" type="ORF">XAT740_LOCUS63316</name>
</gene>
<feature type="region of interest" description="Disordered" evidence="1">
    <location>
        <begin position="1"/>
        <end position="51"/>
    </location>
</feature>